<dbReference type="SMART" id="SM00780">
    <property type="entry name" value="PIG-X"/>
    <property type="match status" value="1"/>
</dbReference>
<dbReference type="Gramene" id="AET1Gv20737100.14">
    <property type="protein sequence ID" value="AET1Gv20737100.14"/>
    <property type="gene ID" value="AET1Gv20737100"/>
</dbReference>
<dbReference type="GO" id="GO:0005789">
    <property type="term" value="C:endoplasmic reticulum membrane"/>
    <property type="evidence" value="ECO:0007669"/>
    <property type="project" value="UniProtKB-SubCell"/>
</dbReference>
<comment type="subcellular location">
    <subcellularLocation>
        <location evidence="1">Endoplasmic reticulum membrane</location>
        <topology evidence="1">Single-pass membrane protein</topology>
    </subcellularLocation>
</comment>
<dbReference type="UniPathway" id="UPA00196"/>
<keyword evidence="12" id="KW-1185">Reference proteome</keyword>
<evidence type="ECO:0000256" key="7">
    <source>
        <dbReference type="ARBA" id="ARBA00022989"/>
    </source>
</evidence>
<dbReference type="PANTHER" id="PTHR28650">
    <property type="entry name" value="PHOSPHATIDYLINOSITOL-GLYCAN BIOSYNTHESIS CLASS X PROTEIN"/>
    <property type="match status" value="1"/>
</dbReference>
<evidence type="ECO:0000256" key="3">
    <source>
        <dbReference type="ARBA" id="ARBA00010345"/>
    </source>
</evidence>
<evidence type="ECO:0008006" key="13">
    <source>
        <dbReference type="Google" id="ProtNLM"/>
    </source>
</evidence>
<dbReference type="PANTHER" id="PTHR28650:SF1">
    <property type="entry name" value="PHOSPHATIDYLINOSITOL-GLYCAN BIOSYNTHESIS CLASS X PROTEIN"/>
    <property type="match status" value="1"/>
</dbReference>
<dbReference type="Pfam" id="PF08320">
    <property type="entry name" value="PIG-X"/>
    <property type="match status" value="1"/>
</dbReference>
<dbReference type="AlphaFoldDB" id="A0A452ZEW6"/>
<dbReference type="EnsemblPlants" id="AET1Gv20737100.14">
    <property type="protein sequence ID" value="AET1Gv20737100.14"/>
    <property type="gene ID" value="AET1Gv20737100"/>
</dbReference>
<proteinExistence type="inferred from homology"/>
<keyword evidence="6" id="KW-0256">Endoplasmic reticulum</keyword>
<keyword evidence="9" id="KW-0325">Glycoprotein</keyword>
<evidence type="ECO:0000256" key="1">
    <source>
        <dbReference type="ARBA" id="ARBA00004389"/>
    </source>
</evidence>
<sequence length="289" mass="31626">NYLGATLNFGSFLFQDVQFFLSVSSNSSSAQAGSSQKSFNCMPCSMTYVSDAYPGALTPPLAQHNNLADVPHSSDLCKGLTNDLDVPVLLESHRQLVGEGSHRRLVYSMKFGSSKDTLVKFLDGYDANLVIIESLPSGVFVDPFELHHFVERKVFLDVAVFGDKNLELPSALSNRSAVEIHFDLKPSTSMNCNLVMELPLHARYPPLDASGYATVEFGSPDLLLRYRRKVTHPDSCLWVLQNFDATPVEKAAWYMPCGDEAHTGFVSSLAFISALVCSMSIVLAASLVS</sequence>
<keyword evidence="5 10" id="KW-0812">Transmembrane</keyword>
<dbReference type="InterPro" id="IPR013233">
    <property type="entry name" value="PIG-X/PBN1"/>
</dbReference>
<evidence type="ECO:0000256" key="10">
    <source>
        <dbReference type="SAM" id="Phobius"/>
    </source>
</evidence>
<dbReference type="GO" id="GO:0006506">
    <property type="term" value="P:GPI anchor biosynthetic process"/>
    <property type="evidence" value="ECO:0007669"/>
    <property type="project" value="UniProtKB-UniPathway"/>
</dbReference>
<comment type="similarity">
    <text evidence="3">Belongs to the PIGX family.</text>
</comment>
<dbReference type="InterPro" id="IPR040039">
    <property type="entry name" value="PIGX"/>
</dbReference>
<reference evidence="11" key="5">
    <citation type="journal article" date="2021" name="G3 (Bethesda)">
        <title>Aegilops tauschii genome assembly Aet v5.0 features greater sequence contiguity and improved annotation.</title>
        <authorList>
            <person name="Wang L."/>
            <person name="Zhu T."/>
            <person name="Rodriguez J.C."/>
            <person name="Deal K.R."/>
            <person name="Dubcovsky J."/>
            <person name="McGuire P.E."/>
            <person name="Lux T."/>
            <person name="Spannagl M."/>
            <person name="Mayer K.F.X."/>
            <person name="Baldrich P."/>
            <person name="Meyers B.C."/>
            <person name="Huo N."/>
            <person name="Gu Y.Q."/>
            <person name="Zhou H."/>
            <person name="Devos K.M."/>
            <person name="Bennetzen J.L."/>
            <person name="Unver T."/>
            <person name="Budak H."/>
            <person name="Gulick P.J."/>
            <person name="Galiba G."/>
            <person name="Kalapos B."/>
            <person name="Nelson D.R."/>
            <person name="Li P."/>
            <person name="You F.M."/>
            <person name="Luo M.C."/>
            <person name="Dvorak J."/>
        </authorList>
    </citation>
    <scope>NUCLEOTIDE SEQUENCE [LARGE SCALE GENOMIC DNA]</scope>
    <source>
        <strain evidence="11">cv. AL8/78</strain>
    </source>
</reference>
<evidence type="ECO:0000313" key="11">
    <source>
        <dbReference type="EnsemblPlants" id="AET1Gv20737100.14"/>
    </source>
</evidence>
<evidence type="ECO:0000256" key="9">
    <source>
        <dbReference type="ARBA" id="ARBA00023180"/>
    </source>
</evidence>
<reference evidence="11" key="3">
    <citation type="journal article" date="2017" name="Nature">
        <title>Genome sequence of the progenitor of the wheat D genome Aegilops tauschii.</title>
        <authorList>
            <person name="Luo M.C."/>
            <person name="Gu Y.Q."/>
            <person name="Puiu D."/>
            <person name="Wang H."/>
            <person name="Twardziok S.O."/>
            <person name="Deal K.R."/>
            <person name="Huo N."/>
            <person name="Zhu T."/>
            <person name="Wang L."/>
            <person name="Wang Y."/>
            <person name="McGuire P.E."/>
            <person name="Liu S."/>
            <person name="Long H."/>
            <person name="Ramasamy R.K."/>
            <person name="Rodriguez J.C."/>
            <person name="Van S.L."/>
            <person name="Yuan L."/>
            <person name="Wang Z."/>
            <person name="Xia Z."/>
            <person name="Xiao L."/>
            <person name="Anderson O.D."/>
            <person name="Ouyang S."/>
            <person name="Liang Y."/>
            <person name="Zimin A.V."/>
            <person name="Pertea G."/>
            <person name="Qi P."/>
            <person name="Bennetzen J.L."/>
            <person name="Dai X."/>
            <person name="Dawson M.W."/>
            <person name="Muller H.G."/>
            <person name="Kugler K."/>
            <person name="Rivarola-Duarte L."/>
            <person name="Spannagl M."/>
            <person name="Mayer K.F.X."/>
            <person name="Lu F.H."/>
            <person name="Bevan M.W."/>
            <person name="Leroy P."/>
            <person name="Li P."/>
            <person name="You F.M."/>
            <person name="Sun Q."/>
            <person name="Liu Z."/>
            <person name="Lyons E."/>
            <person name="Wicker T."/>
            <person name="Salzberg S.L."/>
            <person name="Devos K.M."/>
            <person name="Dvorak J."/>
        </authorList>
    </citation>
    <scope>NUCLEOTIDE SEQUENCE [LARGE SCALE GENOMIC DNA]</scope>
    <source>
        <strain evidence="11">cv. AL8/78</strain>
    </source>
</reference>
<evidence type="ECO:0000256" key="6">
    <source>
        <dbReference type="ARBA" id="ARBA00022824"/>
    </source>
</evidence>
<evidence type="ECO:0000256" key="8">
    <source>
        <dbReference type="ARBA" id="ARBA00023136"/>
    </source>
</evidence>
<name>A0A452ZEW6_AEGTS</name>
<accession>A0A452ZEW6</accession>
<protein>
    <recommendedName>
        <fullName evidence="13">Phosphatidylinositol-glycan biosynthesis class X protein</fullName>
    </recommendedName>
</protein>
<keyword evidence="4" id="KW-0337">GPI-anchor biosynthesis</keyword>
<feature type="transmembrane region" description="Helical" evidence="10">
    <location>
        <begin position="265"/>
        <end position="288"/>
    </location>
</feature>
<reference evidence="12" key="1">
    <citation type="journal article" date="2014" name="Science">
        <title>Ancient hybridizations among the ancestral genomes of bread wheat.</title>
        <authorList>
            <consortium name="International Wheat Genome Sequencing Consortium,"/>
            <person name="Marcussen T."/>
            <person name="Sandve S.R."/>
            <person name="Heier L."/>
            <person name="Spannagl M."/>
            <person name="Pfeifer M."/>
            <person name="Jakobsen K.S."/>
            <person name="Wulff B.B."/>
            <person name="Steuernagel B."/>
            <person name="Mayer K.F."/>
            <person name="Olsen O.A."/>
        </authorList>
    </citation>
    <scope>NUCLEOTIDE SEQUENCE [LARGE SCALE GENOMIC DNA]</scope>
    <source>
        <strain evidence="12">cv. AL8/78</strain>
    </source>
</reference>
<dbReference type="STRING" id="200361.A0A452ZEW6"/>
<evidence type="ECO:0000256" key="2">
    <source>
        <dbReference type="ARBA" id="ARBA00004687"/>
    </source>
</evidence>
<comment type="pathway">
    <text evidence="2">Glycolipid biosynthesis; glycosylphosphatidylinositol-anchor biosynthesis.</text>
</comment>
<keyword evidence="7 10" id="KW-1133">Transmembrane helix</keyword>
<reference evidence="11" key="4">
    <citation type="submission" date="2019-03" db="UniProtKB">
        <authorList>
            <consortium name="EnsemblPlants"/>
        </authorList>
    </citation>
    <scope>IDENTIFICATION</scope>
</reference>
<reference evidence="12" key="2">
    <citation type="journal article" date="2017" name="Nat. Plants">
        <title>The Aegilops tauschii genome reveals multiple impacts of transposons.</title>
        <authorList>
            <person name="Zhao G."/>
            <person name="Zou C."/>
            <person name="Li K."/>
            <person name="Wang K."/>
            <person name="Li T."/>
            <person name="Gao L."/>
            <person name="Zhang X."/>
            <person name="Wang H."/>
            <person name="Yang Z."/>
            <person name="Liu X."/>
            <person name="Jiang W."/>
            <person name="Mao L."/>
            <person name="Kong X."/>
            <person name="Jiao Y."/>
            <person name="Jia J."/>
        </authorList>
    </citation>
    <scope>NUCLEOTIDE SEQUENCE [LARGE SCALE GENOMIC DNA]</scope>
    <source>
        <strain evidence="12">cv. AL8/78</strain>
    </source>
</reference>
<evidence type="ECO:0000256" key="5">
    <source>
        <dbReference type="ARBA" id="ARBA00022692"/>
    </source>
</evidence>
<keyword evidence="8 10" id="KW-0472">Membrane</keyword>
<evidence type="ECO:0000256" key="4">
    <source>
        <dbReference type="ARBA" id="ARBA00022502"/>
    </source>
</evidence>
<evidence type="ECO:0000313" key="12">
    <source>
        <dbReference type="Proteomes" id="UP000015105"/>
    </source>
</evidence>
<dbReference type="Proteomes" id="UP000015105">
    <property type="component" value="Chromosome 1D"/>
</dbReference>
<organism evidence="11 12">
    <name type="scientific">Aegilops tauschii subsp. strangulata</name>
    <name type="common">Goatgrass</name>
    <dbReference type="NCBI Taxonomy" id="200361"/>
    <lineage>
        <taxon>Eukaryota</taxon>
        <taxon>Viridiplantae</taxon>
        <taxon>Streptophyta</taxon>
        <taxon>Embryophyta</taxon>
        <taxon>Tracheophyta</taxon>
        <taxon>Spermatophyta</taxon>
        <taxon>Magnoliopsida</taxon>
        <taxon>Liliopsida</taxon>
        <taxon>Poales</taxon>
        <taxon>Poaceae</taxon>
        <taxon>BOP clade</taxon>
        <taxon>Pooideae</taxon>
        <taxon>Triticodae</taxon>
        <taxon>Triticeae</taxon>
        <taxon>Triticinae</taxon>
        <taxon>Aegilops</taxon>
    </lineage>
</organism>